<dbReference type="RefSeq" id="WP_068023974.1">
    <property type="nucleotide sequence ID" value="NZ_QQAZ01000002.1"/>
</dbReference>
<dbReference type="STRING" id="1210089.GCA_001613165_04897"/>
<evidence type="ECO:0000256" key="1">
    <source>
        <dbReference type="SAM" id="Phobius"/>
    </source>
</evidence>
<proteinExistence type="predicted"/>
<dbReference type="AlphaFoldDB" id="A0A370HCJ2"/>
<feature type="transmembrane region" description="Helical" evidence="1">
    <location>
        <begin position="52"/>
        <end position="73"/>
    </location>
</feature>
<dbReference type="Proteomes" id="UP000255355">
    <property type="component" value="Unassembled WGS sequence"/>
</dbReference>
<gene>
    <name evidence="2" type="ORF">DFR68_102544</name>
</gene>
<keyword evidence="1" id="KW-0472">Membrane</keyword>
<accession>A0A370HCJ2</accession>
<protein>
    <submittedName>
        <fullName evidence="2">Uncharacterized protein</fullName>
    </submittedName>
</protein>
<sequence length="199" mass="20603">MGGPIGVRTQRLSIAMGTARTVTVGCLALLLIPALLLLVLAVLTVLGSTAAILLGVAVIVPIVAFVGHALLYVTRRAAWLEGTTLAVRGAYSTRRANLAHARVWVDSVAENTAVSTGSGMTVVSTGRRIPRLVAQDVQAGATVKLPLRQSNGTLLPAPELHALAAAITSAPRPSPDAEHAHWIAQGLYSLTANPFTGNL</sequence>
<dbReference type="OrthoDB" id="3301063at2"/>
<keyword evidence="1" id="KW-0812">Transmembrane</keyword>
<keyword evidence="1" id="KW-1133">Transmembrane helix</keyword>
<evidence type="ECO:0000313" key="3">
    <source>
        <dbReference type="Proteomes" id="UP000255355"/>
    </source>
</evidence>
<comment type="caution">
    <text evidence="2">The sequence shown here is derived from an EMBL/GenBank/DDBJ whole genome shotgun (WGS) entry which is preliminary data.</text>
</comment>
<name>A0A370HCJ2_9NOCA</name>
<feature type="transmembrane region" description="Helical" evidence="1">
    <location>
        <begin position="21"/>
        <end position="46"/>
    </location>
</feature>
<dbReference type="EMBL" id="QQAZ01000002">
    <property type="protein sequence ID" value="RDI54417.1"/>
    <property type="molecule type" value="Genomic_DNA"/>
</dbReference>
<keyword evidence="3" id="KW-1185">Reference proteome</keyword>
<evidence type="ECO:0000313" key="2">
    <source>
        <dbReference type="EMBL" id="RDI54417.1"/>
    </source>
</evidence>
<organism evidence="2 3">
    <name type="scientific">Nocardia mexicana</name>
    <dbReference type="NCBI Taxonomy" id="279262"/>
    <lineage>
        <taxon>Bacteria</taxon>
        <taxon>Bacillati</taxon>
        <taxon>Actinomycetota</taxon>
        <taxon>Actinomycetes</taxon>
        <taxon>Mycobacteriales</taxon>
        <taxon>Nocardiaceae</taxon>
        <taxon>Nocardia</taxon>
    </lineage>
</organism>
<reference evidence="2 3" key="1">
    <citation type="submission" date="2018-07" db="EMBL/GenBank/DDBJ databases">
        <title>Genomic Encyclopedia of Type Strains, Phase IV (KMG-IV): sequencing the most valuable type-strain genomes for metagenomic binning, comparative biology and taxonomic classification.</title>
        <authorList>
            <person name="Goeker M."/>
        </authorList>
    </citation>
    <scope>NUCLEOTIDE SEQUENCE [LARGE SCALE GENOMIC DNA]</scope>
    <source>
        <strain evidence="2 3">DSM 44952</strain>
    </source>
</reference>